<dbReference type="Gene3D" id="3.40.50.11850">
    <property type="entry name" value="Diphthamide synthesis DPH1/DPH2 domain 2"/>
    <property type="match status" value="1"/>
</dbReference>
<dbReference type="FunFam" id="3.40.50.11860:FF:000002">
    <property type="entry name" value="2-(3-amino-3-carboxypropyl)histidine synthase subunit 1"/>
    <property type="match status" value="1"/>
</dbReference>
<reference evidence="16 17" key="1">
    <citation type="journal article" date="2021" name="Sci. Rep.">
        <title>The genome of the diatom Chaetoceros tenuissimus carries an ancient integrated fragment of an extant virus.</title>
        <authorList>
            <person name="Hongo Y."/>
            <person name="Kimura K."/>
            <person name="Takaki Y."/>
            <person name="Yoshida Y."/>
            <person name="Baba S."/>
            <person name="Kobayashi G."/>
            <person name="Nagasaki K."/>
            <person name="Hano T."/>
            <person name="Tomaru Y."/>
        </authorList>
    </citation>
    <scope>NUCLEOTIDE SEQUENCE [LARGE SCALE GENOMIC DNA]</scope>
    <source>
        <strain evidence="16 17">NIES-3715</strain>
    </source>
</reference>
<evidence type="ECO:0000256" key="12">
    <source>
        <dbReference type="ARBA" id="ARBA00032574"/>
    </source>
</evidence>
<name>A0AAD3H9V8_9STRA</name>
<comment type="cofactor">
    <cofactor evidence="1">
        <name>[4Fe-4S] cluster</name>
        <dbReference type="ChEBI" id="CHEBI:49883"/>
    </cofactor>
</comment>
<dbReference type="GO" id="GO:0017183">
    <property type="term" value="P:protein histidyl modification to diphthamide"/>
    <property type="evidence" value="ECO:0007669"/>
    <property type="project" value="InterPro"/>
</dbReference>
<dbReference type="InterPro" id="IPR042265">
    <property type="entry name" value="DPH1/DPH2_3"/>
</dbReference>
<dbReference type="AlphaFoldDB" id="A0AAD3H9V8"/>
<dbReference type="NCBIfam" id="TIGR00322">
    <property type="entry name" value="diphth2_R"/>
    <property type="match status" value="1"/>
</dbReference>
<dbReference type="InterPro" id="IPR042263">
    <property type="entry name" value="DPH1/DPH2_1"/>
</dbReference>
<evidence type="ECO:0000256" key="6">
    <source>
        <dbReference type="ARBA" id="ARBA00022679"/>
    </source>
</evidence>
<evidence type="ECO:0000256" key="15">
    <source>
        <dbReference type="SAM" id="MobiDB-lite"/>
    </source>
</evidence>
<dbReference type="GO" id="GO:0051536">
    <property type="term" value="F:iron-sulfur cluster binding"/>
    <property type="evidence" value="ECO:0007669"/>
    <property type="project" value="UniProtKB-KW"/>
</dbReference>
<dbReference type="FunFam" id="3.40.50.11850:FF:000002">
    <property type="entry name" value="2-(3-amino-3-carboxypropyl)histidine synthase subunit 1"/>
    <property type="match status" value="1"/>
</dbReference>
<evidence type="ECO:0000256" key="10">
    <source>
        <dbReference type="ARBA" id="ARBA00023014"/>
    </source>
</evidence>
<dbReference type="PANTHER" id="PTHR10762:SF1">
    <property type="entry name" value="2-(3-AMINO-3-CARBOXYPROPYL)HISTIDINE SYNTHASE SUBUNIT 1"/>
    <property type="match status" value="1"/>
</dbReference>
<evidence type="ECO:0000256" key="7">
    <source>
        <dbReference type="ARBA" id="ARBA00022691"/>
    </source>
</evidence>
<dbReference type="Gene3D" id="3.40.50.11840">
    <property type="entry name" value="Diphthamide synthesis DPH1/DPH2 domain 1"/>
    <property type="match status" value="1"/>
</dbReference>
<dbReference type="SFLD" id="SFLDS00032">
    <property type="entry name" value="Radical_SAM_3-amino-3-carboxyp"/>
    <property type="match status" value="1"/>
</dbReference>
<evidence type="ECO:0000256" key="4">
    <source>
        <dbReference type="ARBA" id="ARBA00012221"/>
    </source>
</evidence>
<accession>A0AAD3H9V8</accession>
<dbReference type="SFLD" id="SFLDG01121">
    <property type="entry name" value="Diphthamide_biosynthesis"/>
    <property type="match status" value="1"/>
</dbReference>
<keyword evidence="8" id="KW-0479">Metal-binding</keyword>
<keyword evidence="7" id="KW-0949">S-adenosyl-L-methionine</keyword>
<dbReference type="Proteomes" id="UP001054902">
    <property type="component" value="Unassembled WGS sequence"/>
</dbReference>
<comment type="catalytic activity">
    <reaction evidence="14">
        <text>L-histidyl-[translation elongation factor 2] + S-adenosyl-L-methionine = 2-[(3S)-amino-3-carboxypropyl]-L-histidyl-[translation elongation factor 2] + S-methyl-5'-thioadenosine + H(+)</text>
        <dbReference type="Rhea" id="RHEA:36783"/>
        <dbReference type="Rhea" id="RHEA-COMP:9748"/>
        <dbReference type="Rhea" id="RHEA-COMP:9749"/>
        <dbReference type="ChEBI" id="CHEBI:15378"/>
        <dbReference type="ChEBI" id="CHEBI:17509"/>
        <dbReference type="ChEBI" id="CHEBI:29979"/>
        <dbReference type="ChEBI" id="CHEBI:59789"/>
        <dbReference type="ChEBI" id="CHEBI:73995"/>
        <dbReference type="EC" id="2.5.1.108"/>
    </reaction>
</comment>
<keyword evidence="17" id="KW-1185">Reference proteome</keyword>
<dbReference type="GO" id="GO:0046872">
    <property type="term" value="F:metal ion binding"/>
    <property type="evidence" value="ECO:0007669"/>
    <property type="project" value="UniProtKB-KW"/>
</dbReference>
<keyword evidence="6" id="KW-0808">Transferase</keyword>
<dbReference type="InterPro" id="IPR016435">
    <property type="entry name" value="DPH1/DPH2"/>
</dbReference>
<evidence type="ECO:0000256" key="9">
    <source>
        <dbReference type="ARBA" id="ARBA00023004"/>
    </source>
</evidence>
<proteinExistence type="inferred from homology"/>
<dbReference type="Gene3D" id="3.40.50.11860">
    <property type="entry name" value="Diphthamide synthesis DPH1/DPH2 domain 3"/>
    <property type="match status" value="1"/>
</dbReference>
<evidence type="ECO:0000313" key="17">
    <source>
        <dbReference type="Proteomes" id="UP001054902"/>
    </source>
</evidence>
<dbReference type="Pfam" id="PF01866">
    <property type="entry name" value="Diphthamide_syn"/>
    <property type="match status" value="1"/>
</dbReference>
<evidence type="ECO:0000256" key="2">
    <source>
        <dbReference type="ARBA" id="ARBA00005156"/>
    </source>
</evidence>
<dbReference type="PANTHER" id="PTHR10762">
    <property type="entry name" value="DIPHTHAMIDE BIOSYNTHESIS PROTEIN"/>
    <property type="match status" value="1"/>
</dbReference>
<evidence type="ECO:0000256" key="3">
    <source>
        <dbReference type="ARBA" id="ARBA00010173"/>
    </source>
</evidence>
<feature type="region of interest" description="Disordered" evidence="15">
    <location>
        <begin position="1"/>
        <end position="20"/>
    </location>
</feature>
<dbReference type="EMBL" id="BLLK01000047">
    <property type="protein sequence ID" value="GFH55324.1"/>
    <property type="molecule type" value="Genomic_DNA"/>
</dbReference>
<dbReference type="GO" id="GO:0090560">
    <property type="term" value="F:2-(3-amino-3-carboxypropyl)histidine synthase activity"/>
    <property type="evidence" value="ECO:0007669"/>
    <property type="project" value="UniProtKB-EC"/>
</dbReference>
<dbReference type="FunFam" id="3.40.50.11840:FF:000001">
    <property type="entry name" value="2-(3-amino-3-carboxypropyl)histidine synthase subunit 1"/>
    <property type="match status" value="1"/>
</dbReference>
<organism evidence="16 17">
    <name type="scientific">Chaetoceros tenuissimus</name>
    <dbReference type="NCBI Taxonomy" id="426638"/>
    <lineage>
        <taxon>Eukaryota</taxon>
        <taxon>Sar</taxon>
        <taxon>Stramenopiles</taxon>
        <taxon>Ochrophyta</taxon>
        <taxon>Bacillariophyta</taxon>
        <taxon>Coscinodiscophyceae</taxon>
        <taxon>Chaetocerotophycidae</taxon>
        <taxon>Chaetocerotales</taxon>
        <taxon>Chaetocerotaceae</taxon>
        <taxon>Chaetoceros</taxon>
    </lineage>
</organism>
<comment type="similarity">
    <text evidence="3">Belongs to the DPH1/DPH2 family. DPH1 subfamily.</text>
</comment>
<dbReference type="EC" id="2.5.1.108" evidence="4"/>
<comment type="caution">
    <text evidence="16">The sequence shown here is derived from an EMBL/GenBank/DDBJ whole genome shotgun (WGS) entry which is preliminary data.</text>
</comment>
<evidence type="ECO:0000256" key="14">
    <source>
        <dbReference type="ARBA" id="ARBA00048403"/>
    </source>
</evidence>
<evidence type="ECO:0000313" key="16">
    <source>
        <dbReference type="EMBL" id="GFH55324.1"/>
    </source>
</evidence>
<evidence type="ECO:0000256" key="11">
    <source>
        <dbReference type="ARBA" id="ARBA00031690"/>
    </source>
</evidence>
<keyword evidence="10" id="KW-0411">Iron-sulfur</keyword>
<protein>
    <recommendedName>
        <fullName evidence="5">2-(3-amino-3-carboxypropyl)histidine synthase subunit 1</fullName>
        <ecNumber evidence="4">2.5.1.108</ecNumber>
    </recommendedName>
    <alternativeName>
        <fullName evidence="12">Diphthamide biosynthesis protein 1</fullName>
    </alternativeName>
    <alternativeName>
        <fullName evidence="13">Diphtheria toxin resistance protein 1</fullName>
    </alternativeName>
    <alternativeName>
        <fullName evidence="11">S-adenosyl-L-methionine:L-histidine 3-amino-3-carboxypropyltransferase 1</fullName>
    </alternativeName>
</protein>
<comment type="pathway">
    <text evidence="2">Protein modification; peptidyl-diphthamide biosynthesis.</text>
</comment>
<evidence type="ECO:0000256" key="1">
    <source>
        <dbReference type="ARBA" id="ARBA00001966"/>
    </source>
</evidence>
<sequence>MTDKEETKVHETKEAKPRRKRIIRRRGNRTSANTIPDHIANNQALANAINTSLPKDYQFEILKTIARIETAKATHVALQMPEGLLMYSLIVADILKNFSQANTVSILGDVTYGACCVDDLGAQALGADLLVHYGHSCLVPLTTTVISCLYVFVEIRVDVEHLVECFCKTCDVGTRVHVMGTVQFRSAIAAAAKALNERDRPATIPQAKPLSPGEVLGCTAPAGLGCNGSSSSTENHDTDTTHVMLFIADGRFHLEAAMIANPSLRALRYDPYSKTLTDEKYETTKMKQIRYSAIQKAMEPSVQTFGIILGTLGRQGNPAILGHVRQLLKKHNKKCFILLLSEIFPKKLEMFPNVDVWVQIACPRLSVDWGHFFTKPVLSAYELNVALGEEHFREKPKHKEVFRLIQLLCAFCCCLSIQKELRDEADITLEADVLLICGSLLLPRRNFS</sequence>
<gene>
    <name evidence="16" type="ORF">CTEN210_11800</name>
</gene>
<evidence type="ECO:0000256" key="5">
    <source>
        <dbReference type="ARBA" id="ARBA00021915"/>
    </source>
</evidence>
<evidence type="ECO:0000256" key="8">
    <source>
        <dbReference type="ARBA" id="ARBA00022723"/>
    </source>
</evidence>
<evidence type="ECO:0000256" key="13">
    <source>
        <dbReference type="ARBA" id="ARBA00032789"/>
    </source>
</evidence>
<keyword evidence="9" id="KW-0408">Iron</keyword>
<feature type="compositionally biased region" description="Basic and acidic residues" evidence="15">
    <location>
        <begin position="1"/>
        <end position="15"/>
    </location>
</feature>
<dbReference type="InterPro" id="IPR042264">
    <property type="entry name" value="DPH1/DPH2_2"/>
</dbReference>